<feature type="domain" description="Cysteine-rich" evidence="2">
    <location>
        <begin position="143"/>
        <end position="230"/>
    </location>
</feature>
<dbReference type="InterPro" id="IPR051278">
    <property type="entry name" value="HdrB/HdrD_reductase"/>
</dbReference>
<sequence>MRYAFFLGCTVPIRAQNYELSARKVARLFGIELVDVDDFSCCGFPVKSTHAPTTSLIAARNLAIASNLGLNVCTLCSSCSSTLTEANMRLAEDTDLKRELGRTGREYRDEIHVKHFVRVLWEDVGIDRIREQVKRSLVPLRLAAHYGCHYLKPREIFGFDEPEDPRSLDELIQVTGASVVDYENKKICCGGAILGIDEDDALQIAKKKLDSVKESGADALISICPFCSIMYEDNQRKIESRFESTYELPVLYYPQLLGIALGIEPSELGVRMNKVKLDSVFAKLE</sequence>
<dbReference type="Pfam" id="PF02754">
    <property type="entry name" value="CCG"/>
    <property type="match status" value="2"/>
</dbReference>
<dbReference type="PANTHER" id="PTHR42947">
    <property type="entry name" value="COB--COM HETERODISULFIDE REDUCTASE SUBUNIT B 1"/>
    <property type="match status" value="1"/>
</dbReference>
<dbReference type="PANTHER" id="PTHR42947:SF1">
    <property type="entry name" value="COB--COM HETERODISULFIDE REDUCTASE SUBUNIT B 1"/>
    <property type="match status" value="1"/>
</dbReference>
<keyword evidence="1" id="KW-0560">Oxidoreductase</keyword>
<feature type="domain" description="Cysteine-rich" evidence="2">
    <location>
        <begin position="3"/>
        <end position="83"/>
    </location>
</feature>
<dbReference type="AlphaFoldDB" id="A0A0S7WKE9"/>
<evidence type="ECO:0000256" key="1">
    <source>
        <dbReference type="ARBA" id="ARBA00023002"/>
    </source>
</evidence>
<evidence type="ECO:0000259" key="2">
    <source>
        <dbReference type="Pfam" id="PF02754"/>
    </source>
</evidence>
<dbReference type="Proteomes" id="UP000051124">
    <property type="component" value="Unassembled WGS sequence"/>
</dbReference>
<dbReference type="Gene3D" id="3.40.50.11810">
    <property type="match status" value="1"/>
</dbReference>
<dbReference type="GO" id="GO:0016491">
    <property type="term" value="F:oxidoreductase activity"/>
    <property type="evidence" value="ECO:0007669"/>
    <property type="project" value="UniProtKB-KW"/>
</dbReference>
<accession>A0A0S7WKE9</accession>
<organism evidence="3 4">
    <name type="scientific">candidate division TA06 bacterium DG_26</name>
    <dbReference type="NCBI Taxonomy" id="1703771"/>
    <lineage>
        <taxon>Bacteria</taxon>
        <taxon>Bacteria division TA06</taxon>
    </lineage>
</organism>
<comment type="caution">
    <text evidence="3">The sequence shown here is derived from an EMBL/GenBank/DDBJ whole genome shotgun (WGS) entry which is preliminary data.</text>
</comment>
<gene>
    <name evidence="3" type="ORF">AMJ40_02330</name>
</gene>
<dbReference type="InterPro" id="IPR004017">
    <property type="entry name" value="Cys_rich_dom"/>
</dbReference>
<proteinExistence type="predicted"/>
<dbReference type="Gene3D" id="1.20.1050.140">
    <property type="match status" value="1"/>
</dbReference>
<dbReference type="EMBL" id="LIZT01000016">
    <property type="protein sequence ID" value="KPJ50632.1"/>
    <property type="molecule type" value="Genomic_DNA"/>
</dbReference>
<evidence type="ECO:0000313" key="4">
    <source>
        <dbReference type="Proteomes" id="UP000051124"/>
    </source>
</evidence>
<evidence type="ECO:0000313" key="3">
    <source>
        <dbReference type="EMBL" id="KPJ50632.1"/>
    </source>
</evidence>
<protein>
    <recommendedName>
        <fullName evidence="2">Cysteine-rich domain-containing protein</fullName>
    </recommendedName>
</protein>
<name>A0A0S7WKE9_UNCT6</name>
<reference evidence="3 4" key="1">
    <citation type="journal article" date="2015" name="Microbiome">
        <title>Genomic resolution of linkages in carbon, nitrogen, and sulfur cycling among widespread estuary sediment bacteria.</title>
        <authorList>
            <person name="Baker B.J."/>
            <person name="Lazar C.S."/>
            <person name="Teske A.P."/>
            <person name="Dick G.J."/>
        </authorList>
    </citation>
    <scope>NUCLEOTIDE SEQUENCE [LARGE SCALE GENOMIC DNA]</scope>
    <source>
        <strain evidence="3">DG_26</strain>
    </source>
</reference>